<gene>
    <name evidence="3" type="ORF">FC83_GL001760</name>
</gene>
<dbReference type="RefSeq" id="WP_052004409.1">
    <property type="nucleotide sequence ID" value="NZ_AZGA01000088.1"/>
</dbReference>
<dbReference type="eggNOG" id="COG1975">
    <property type="taxonomic scope" value="Bacteria"/>
</dbReference>
<dbReference type="InterPro" id="IPR027051">
    <property type="entry name" value="XdhC_Rossmann_dom"/>
</dbReference>
<dbReference type="AlphaFoldDB" id="X0PN10"/>
<organism evidence="3 4">
    <name type="scientific">Agrilactobacillus composti DSM 18527 = JCM 14202</name>
    <dbReference type="NCBI Taxonomy" id="1423734"/>
    <lineage>
        <taxon>Bacteria</taxon>
        <taxon>Bacillati</taxon>
        <taxon>Bacillota</taxon>
        <taxon>Bacilli</taxon>
        <taxon>Lactobacillales</taxon>
        <taxon>Lactobacillaceae</taxon>
        <taxon>Agrilactobacillus</taxon>
    </lineage>
</organism>
<dbReference type="Gene3D" id="3.40.50.720">
    <property type="entry name" value="NAD(P)-binding Rossmann-like Domain"/>
    <property type="match status" value="1"/>
</dbReference>
<feature type="domain" description="XdhC- CoxI" evidence="1">
    <location>
        <begin position="12"/>
        <end position="77"/>
    </location>
</feature>
<dbReference type="OrthoDB" id="9773039at2"/>
<protein>
    <recommendedName>
        <fullName evidence="5">Xanthine dehydrogenase accessory factor</fullName>
    </recommendedName>
</protein>
<name>X0PN10_9LACO</name>
<dbReference type="EMBL" id="AZGA01000088">
    <property type="protein sequence ID" value="KRM30624.1"/>
    <property type="molecule type" value="Genomic_DNA"/>
</dbReference>
<comment type="caution">
    <text evidence="3">The sequence shown here is derived from an EMBL/GenBank/DDBJ whole genome shotgun (WGS) entry which is preliminary data.</text>
</comment>
<dbReference type="Proteomes" id="UP000051236">
    <property type="component" value="Unassembled WGS sequence"/>
</dbReference>
<dbReference type="PANTHER" id="PTHR30388:SF6">
    <property type="entry name" value="XANTHINE DEHYDROGENASE SUBUNIT A-RELATED"/>
    <property type="match status" value="1"/>
</dbReference>
<evidence type="ECO:0000259" key="1">
    <source>
        <dbReference type="Pfam" id="PF02625"/>
    </source>
</evidence>
<sequence length="343" mass="37420">METLTKLIYNRLQAHQDLMLVTVMSSAGSTPRGAGAHMVVDKAGYVAGTIGGGKIEHRCVQEGMVLLQQAASKIEDFNLTPKAGDLGMLCGGKAKVLFTYLAAADTLTNQVLEQVLIKQSVHESAWLIFQLRGNQVKLGFYSETLQFVGLTIPKDRLQVSAISYEDQGATYFVEPISTSAKVYIFGAGHVGRALAAVLPPLNFYTEVWDDREGLLTKQYLPSVNTMKLVNFEQPNLTLPLTKQDYGIVVSSSHKTDARLEALLLQTPAQYIGVLASKHKIALHTRALREAGFTQADTDRIHWPIGLAIGADSPQEIAISVAAELVQQRATQRQVMAALQTQTK</sequence>
<dbReference type="InterPro" id="IPR052698">
    <property type="entry name" value="MoCofactor_Util/Proc"/>
</dbReference>
<dbReference type="PATRIC" id="fig|1423734.3.peg.1779"/>
<evidence type="ECO:0000259" key="2">
    <source>
        <dbReference type="Pfam" id="PF13478"/>
    </source>
</evidence>
<dbReference type="STRING" id="1423734.FC83_GL001760"/>
<dbReference type="PANTHER" id="PTHR30388">
    <property type="entry name" value="ALDEHYDE OXIDOREDUCTASE MOLYBDENUM COFACTOR ASSEMBLY PROTEIN"/>
    <property type="match status" value="1"/>
</dbReference>
<dbReference type="InterPro" id="IPR003777">
    <property type="entry name" value="XdhC_CoxI"/>
</dbReference>
<dbReference type="Pfam" id="PF13478">
    <property type="entry name" value="XdhC_C"/>
    <property type="match status" value="1"/>
</dbReference>
<dbReference type="Pfam" id="PF02625">
    <property type="entry name" value="XdhC_CoxI"/>
    <property type="match status" value="1"/>
</dbReference>
<feature type="domain" description="XdhC Rossmann" evidence="2">
    <location>
        <begin position="182"/>
        <end position="324"/>
    </location>
</feature>
<proteinExistence type="predicted"/>
<keyword evidence="4" id="KW-1185">Reference proteome</keyword>
<evidence type="ECO:0000313" key="4">
    <source>
        <dbReference type="Proteomes" id="UP000051236"/>
    </source>
</evidence>
<evidence type="ECO:0008006" key="5">
    <source>
        <dbReference type="Google" id="ProtNLM"/>
    </source>
</evidence>
<evidence type="ECO:0000313" key="3">
    <source>
        <dbReference type="EMBL" id="KRM30624.1"/>
    </source>
</evidence>
<reference evidence="3 4" key="1">
    <citation type="journal article" date="2015" name="Genome Announc.">
        <title>Expanding the biotechnology potential of lactobacilli through comparative genomics of 213 strains and associated genera.</title>
        <authorList>
            <person name="Sun Z."/>
            <person name="Harris H.M."/>
            <person name="McCann A."/>
            <person name="Guo C."/>
            <person name="Argimon S."/>
            <person name="Zhang W."/>
            <person name="Yang X."/>
            <person name="Jeffery I.B."/>
            <person name="Cooney J.C."/>
            <person name="Kagawa T.F."/>
            <person name="Liu W."/>
            <person name="Song Y."/>
            <person name="Salvetti E."/>
            <person name="Wrobel A."/>
            <person name="Rasinkangas P."/>
            <person name="Parkhill J."/>
            <person name="Rea M.C."/>
            <person name="O'Sullivan O."/>
            <person name="Ritari J."/>
            <person name="Douillard F.P."/>
            <person name="Paul Ross R."/>
            <person name="Yang R."/>
            <person name="Briner A.E."/>
            <person name="Felis G.E."/>
            <person name="de Vos W.M."/>
            <person name="Barrangou R."/>
            <person name="Klaenhammer T.R."/>
            <person name="Caufield P.W."/>
            <person name="Cui Y."/>
            <person name="Zhang H."/>
            <person name="O'Toole P.W."/>
        </authorList>
    </citation>
    <scope>NUCLEOTIDE SEQUENCE [LARGE SCALE GENOMIC DNA]</scope>
    <source>
        <strain evidence="3 4">DSM 18527</strain>
    </source>
</reference>
<accession>X0PN10</accession>